<organism evidence="5 6">
    <name type="scientific">Anaerostipes hominis</name>
    <name type="common">ex Lee et al. 2021</name>
    <dbReference type="NCBI Taxonomy" id="2025494"/>
    <lineage>
        <taxon>Bacteria</taxon>
        <taxon>Bacillati</taxon>
        <taxon>Bacillota</taxon>
        <taxon>Clostridia</taxon>
        <taxon>Lachnospirales</taxon>
        <taxon>Lachnospiraceae</taxon>
        <taxon>Anaerostipes</taxon>
    </lineage>
</organism>
<dbReference type="PANTHER" id="PTHR23407">
    <property type="entry name" value="ATPASE INHIBITOR/5-FORMYLTETRAHYDROFOLATE CYCLO-LIGASE"/>
    <property type="match status" value="1"/>
</dbReference>
<keyword evidence="4" id="KW-0460">Magnesium</keyword>
<dbReference type="PIRSF" id="PIRSF006806">
    <property type="entry name" value="FTHF_cligase"/>
    <property type="match status" value="1"/>
</dbReference>
<dbReference type="EMBL" id="JBCLTR010000010">
    <property type="protein sequence ID" value="MEY8633786.1"/>
    <property type="molecule type" value="Genomic_DNA"/>
</dbReference>
<evidence type="ECO:0000256" key="1">
    <source>
        <dbReference type="ARBA" id="ARBA00010638"/>
    </source>
</evidence>
<dbReference type="InterPro" id="IPR024185">
    <property type="entry name" value="FTHF_cligase-like_sf"/>
</dbReference>
<keyword evidence="5" id="KW-0436">Ligase</keyword>
<keyword evidence="6" id="KW-1185">Reference proteome</keyword>
<gene>
    <name evidence="5" type="ORF">AALG99_09630</name>
</gene>
<dbReference type="InterPro" id="IPR002698">
    <property type="entry name" value="FTHF_cligase"/>
</dbReference>
<proteinExistence type="inferred from homology"/>
<keyword evidence="2 4" id="KW-0547">Nucleotide-binding</keyword>
<dbReference type="GO" id="GO:0030272">
    <property type="term" value="F:5-formyltetrahydrofolate cyclo-ligase activity"/>
    <property type="evidence" value="ECO:0007669"/>
    <property type="project" value="UniProtKB-EC"/>
</dbReference>
<evidence type="ECO:0000256" key="2">
    <source>
        <dbReference type="ARBA" id="ARBA00022741"/>
    </source>
</evidence>
<evidence type="ECO:0000256" key="4">
    <source>
        <dbReference type="RuleBase" id="RU361279"/>
    </source>
</evidence>
<comment type="caution">
    <text evidence="5">The sequence shown here is derived from an EMBL/GenBank/DDBJ whole genome shotgun (WGS) entry which is preliminary data.</text>
</comment>
<dbReference type="Proteomes" id="UP001565219">
    <property type="component" value="Unassembled WGS sequence"/>
</dbReference>
<comment type="cofactor">
    <cofactor evidence="4">
        <name>Mg(2+)</name>
        <dbReference type="ChEBI" id="CHEBI:18420"/>
    </cofactor>
</comment>
<dbReference type="PANTHER" id="PTHR23407:SF1">
    <property type="entry name" value="5-FORMYLTETRAHYDROFOLATE CYCLO-LIGASE"/>
    <property type="match status" value="1"/>
</dbReference>
<evidence type="ECO:0000313" key="6">
    <source>
        <dbReference type="Proteomes" id="UP001565219"/>
    </source>
</evidence>
<comment type="similarity">
    <text evidence="1 4">Belongs to the 5-formyltetrahydrofolate cyclo-ligase family.</text>
</comment>
<dbReference type="Pfam" id="PF01812">
    <property type="entry name" value="5-FTHF_cyc-lig"/>
    <property type="match status" value="1"/>
</dbReference>
<reference evidence="5 6" key="1">
    <citation type="submission" date="2024-03" db="EMBL/GenBank/DDBJ databases">
        <title>Mouse gut bacterial collection (mGBC) of GemPharmatech.</title>
        <authorList>
            <person name="He Y."/>
            <person name="Dong L."/>
            <person name="Wu D."/>
            <person name="Gao X."/>
            <person name="Lin Z."/>
        </authorList>
    </citation>
    <scope>NUCLEOTIDE SEQUENCE [LARGE SCALE GENOMIC DNA]</scope>
    <source>
        <strain evidence="5 6">32-10</strain>
    </source>
</reference>
<keyword evidence="3 4" id="KW-0067">ATP-binding</keyword>
<evidence type="ECO:0000256" key="3">
    <source>
        <dbReference type="ARBA" id="ARBA00022840"/>
    </source>
</evidence>
<accession>A0ABV4DHP9</accession>
<dbReference type="RefSeq" id="WP_034550594.1">
    <property type="nucleotide sequence ID" value="NZ_BAABXW010000002.1"/>
</dbReference>
<comment type="catalytic activity">
    <reaction evidence="4">
        <text>(6S)-5-formyl-5,6,7,8-tetrahydrofolate + ATP = (6R)-5,10-methenyltetrahydrofolate + ADP + phosphate</text>
        <dbReference type="Rhea" id="RHEA:10488"/>
        <dbReference type="ChEBI" id="CHEBI:30616"/>
        <dbReference type="ChEBI" id="CHEBI:43474"/>
        <dbReference type="ChEBI" id="CHEBI:57455"/>
        <dbReference type="ChEBI" id="CHEBI:57457"/>
        <dbReference type="ChEBI" id="CHEBI:456216"/>
        <dbReference type="EC" id="6.3.3.2"/>
    </reaction>
</comment>
<dbReference type="SUPFAM" id="SSF100950">
    <property type="entry name" value="NagB/RpiA/CoA transferase-like"/>
    <property type="match status" value="1"/>
</dbReference>
<name>A0ABV4DHP9_9FIRM</name>
<protein>
    <recommendedName>
        <fullName evidence="4">5-formyltetrahydrofolate cyclo-ligase</fullName>
        <ecNumber evidence="4">6.3.3.2</ecNumber>
    </recommendedName>
</protein>
<keyword evidence="4" id="KW-0479">Metal-binding</keyword>
<dbReference type="Gene3D" id="3.40.50.10420">
    <property type="entry name" value="NagB/RpiA/CoA transferase-like"/>
    <property type="match status" value="1"/>
</dbReference>
<dbReference type="NCBIfam" id="TIGR02727">
    <property type="entry name" value="MTHFS_bact"/>
    <property type="match status" value="1"/>
</dbReference>
<evidence type="ECO:0000313" key="5">
    <source>
        <dbReference type="EMBL" id="MEY8633786.1"/>
    </source>
</evidence>
<sequence>MKEKQYIRQQIKQKTEKLSTRYLRDSEEEIQKQILMLPEFKRAETVFCYISVGKEVSTELILTECFRQGKRVGVPLCTAPGIMEVRQITCMDQLEHGIYGLMEPKRNTPIVEKREIDLGIIPCISADFCGKRLGHGAGYYDRYLSDTEFLKVVLCRKELLWEEIPTDSYDVPMDLVVTEKG</sequence>
<dbReference type="InterPro" id="IPR037171">
    <property type="entry name" value="NagB/RpiA_transferase-like"/>
</dbReference>
<dbReference type="EC" id="6.3.3.2" evidence="4"/>